<protein>
    <submittedName>
        <fullName evidence="1">Uncharacterized protein</fullName>
    </submittedName>
</protein>
<dbReference type="EMBL" id="CP002915">
    <property type="protein sequence ID" value="AEK29873.1"/>
    <property type="molecule type" value="Genomic_DNA"/>
</dbReference>
<organism evidence="1 2">
    <name type="scientific">Bifidobacterium animalis subsp. lactis CNCM I-2494</name>
    <dbReference type="NCBI Taxonomy" id="1042403"/>
    <lineage>
        <taxon>Bacteria</taxon>
        <taxon>Bacillati</taxon>
        <taxon>Actinomycetota</taxon>
        <taxon>Actinomycetes</taxon>
        <taxon>Bifidobacteriales</taxon>
        <taxon>Bifidobacteriaceae</taxon>
        <taxon>Bifidobacterium</taxon>
    </lineage>
</organism>
<gene>
    <name evidence="1" type="ORF">BALAC2494_00712</name>
</gene>
<evidence type="ECO:0000313" key="2">
    <source>
        <dbReference type="Proteomes" id="UP000008394"/>
    </source>
</evidence>
<dbReference type="KEGG" id="bnm:BALAC2494_00712"/>
<proteinExistence type="predicted"/>
<sequence>MSIRKTFRCVPGNDRVREARGRSVIGSRTPHVVYGRIYEIPAHIAACGNC</sequence>
<dbReference type="Proteomes" id="UP000008394">
    <property type="component" value="Chromosome"/>
</dbReference>
<evidence type="ECO:0000313" key="1">
    <source>
        <dbReference type="EMBL" id="AEK29873.1"/>
    </source>
</evidence>
<accession>A0A806FHZ7</accession>
<reference evidence="1 2" key="1">
    <citation type="journal article" date="2011" name="J. Bacteriol.">
        <title>Genome Sequence of the Probiotic Strain Bifidobacterium animalis subsp. lactis CNCM I-2494.</title>
        <authorList>
            <person name="Chervaux C."/>
            <person name="Grimaldi C."/>
            <person name="Bolotin A."/>
            <person name="Quinquis B."/>
            <person name="Legrain-Raspaud S."/>
            <person name="van Hylckama Vlieg J.E."/>
            <person name="Denariaz G."/>
            <person name="Smokvina T."/>
        </authorList>
    </citation>
    <scope>NUCLEOTIDE SEQUENCE [LARGE SCALE GENOMIC DNA]</scope>
    <source>
        <strain evidence="1 2">CNCM I-2494</strain>
    </source>
</reference>
<dbReference type="AlphaFoldDB" id="A0A806FHZ7"/>
<name>A0A806FHZ7_BIFAN</name>